<evidence type="ECO:0000313" key="2">
    <source>
        <dbReference type="Proteomes" id="UP000485880"/>
    </source>
</evidence>
<gene>
    <name evidence="1" type="ORF">MPC4_150094</name>
</gene>
<dbReference type="RefSeq" id="WP_174511683.1">
    <property type="nucleotide sequence ID" value="NZ_CABFMQ020000057.1"/>
</dbReference>
<dbReference type="Proteomes" id="UP000485880">
    <property type="component" value="Unassembled WGS sequence"/>
</dbReference>
<proteinExistence type="predicted"/>
<sequence length="198" mass="21588">MRNRSEVSEEDNSPPHFVAFEGVARIASGGLAQVALAAKQAQLRNPAASVIVFDLEIGKVADLDLRGTEQEIVTRYTPQVPSTLGRGRPKLGVVAREVTLLPRHWDWLARQPGGASITLRKLVEAARKADGGATKSRERVEAAYRFMSVMAGDLPAFEDGARALFAGDRNRLATVMSQWPSDICNEVLRFFDGAAWKG</sequence>
<dbReference type="Pfam" id="PF09998">
    <property type="entry name" value="DUF2239"/>
    <property type="match status" value="1"/>
</dbReference>
<name>A0A8B6M5E5_METTU</name>
<evidence type="ECO:0000313" key="1">
    <source>
        <dbReference type="EMBL" id="VTZ49312.1"/>
    </source>
</evidence>
<protein>
    <recommendedName>
        <fullName evidence="3">DUF2239 domain-containing protein</fullName>
    </recommendedName>
</protein>
<comment type="caution">
    <text evidence="1">The sequence shown here is derived from an EMBL/GenBank/DDBJ whole genome shotgun (WGS) entry which is preliminary data.</text>
</comment>
<reference evidence="1 2" key="1">
    <citation type="submission" date="2019-05" db="EMBL/GenBank/DDBJ databases">
        <authorList>
            <person name="Farhan Ul Haque M."/>
        </authorList>
    </citation>
    <scope>NUCLEOTIDE SEQUENCE [LARGE SCALE GENOMIC DNA]</scope>
    <source>
        <strain evidence="1">2</strain>
    </source>
</reference>
<accession>A0A8B6M5E5</accession>
<dbReference type="AlphaFoldDB" id="A0A8B6M5E5"/>
<dbReference type="InterPro" id="IPR018715">
    <property type="entry name" value="DUF2239"/>
</dbReference>
<evidence type="ECO:0008006" key="3">
    <source>
        <dbReference type="Google" id="ProtNLM"/>
    </source>
</evidence>
<dbReference type="EMBL" id="CABFMQ020000057">
    <property type="protein sequence ID" value="VTZ49312.1"/>
    <property type="molecule type" value="Genomic_DNA"/>
</dbReference>
<keyword evidence="2" id="KW-1185">Reference proteome</keyword>
<organism evidence="1 2">
    <name type="scientific">Methylocella tundrae</name>
    <dbReference type="NCBI Taxonomy" id="227605"/>
    <lineage>
        <taxon>Bacteria</taxon>
        <taxon>Pseudomonadati</taxon>
        <taxon>Pseudomonadota</taxon>
        <taxon>Alphaproteobacteria</taxon>
        <taxon>Hyphomicrobiales</taxon>
        <taxon>Beijerinckiaceae</taxon>
        <taxon>Methylocella</taxon>
    </lineage>
</organism>